<proteinExistence type="predicted"/>
<dbReference type="Gene3D" id="2.60.40.10">
    <property type="entry name" value="Immunoglobulins"/>
    <property type="match status" value="1"/>
</dbReference>
<keyword evidence="8" id="KW-1133">Transmembrane helix</keyword>
<accession>A0A6G0HK76</accession>
<dbReference type="InterPro" id="IPR003599">
    <property type="entry name" value="Ig_sub"/>
</dbReference>
<gene>
    <name evidence="11" type="ORF">D5F01_LYC23046</name>
</gene>
<keyword evidence="5" id="KW-0325">Glycoprotein</keyword>
<feature type="chain" id="PRO_5026328345" evidence="9">
    <location>
        <begin position="22"/>
        <end position="233"/>
    </location>
</feature>
<feature type="transmembrane region" description="Helical" evidence="8">
    <location>
        <begin position="187"/>
        <end position="210"/>
    </location>
</feature>
<keyword evidence="4" id="KW-1015">Disulfide bond</keyword>
<organism evidence="11 12">
    <name type="scientific">Larimichthys crocea</name>
    <name type="common">Large yellow croaker</name>
    <name type="synonym">Pseudosciaena crocea</name>
    <dbReference type="NCBI Taxonomy" id="215358"/>
    <lineage>
        <taxon>Eukaryota</taxon>
        <taxon>Metazoa</taxon>
        <taxon>Chordata</taxon>
        <taxon>Craniata</taxon>
        <taxon>Vertebrata</taxon>
        <taxon>Euteleostomi</taxon>
        <taxon>Actinopterygii</taxon>
        <taxon>Neopterygii</taxon>
        <taxon>Teleostei</taxon>
        <taxon>Neoteleostei</taxon>
        <taxon>Acanthomorphata</taxon>
        <taxon>Eupercaria</taxon>
        <taxon>Sciaenidae</taxon>
        <taxon>Larimichthys</taxon>
    </lineage>
</organism>
<dbReference type="GO" id="GO:1903037">
    <property type="term" value="P:regulation of leukocyte cell-cell adhesion"/>
    <property type="evidence" value="ECO:0007669"/>
    <property type="project" value="UniProtKB-ARBA"/>
</dbReference>
<evidence type="ECO:0000256" key="6">
    <source>
        <dbReference type="ARBA" id="ARBA00023319"/>
    </source>
</evidence>
<dbReference type="PANTHER" id="PTHR24100">
    <property type="entry name" value="BUTYROPHILIN"/>
    <property type="match status" value="1"/>
</dbReference>
<keyword evidence="3 8" id="KW-0472">Membrane</keyword>
<dbReference type="Proteomes" id="UP000424527">
    <property type="component" value="Unassembled WGS sequence"/>
</dbReference>
<dbReference type="InterPro" id="IPR007110">
    <property type="entry name" value="Ig-like_dom"/>
</dbReference>
<evidence type="ECO:0000256" key="8">
    <source>
        <dbReference type="SAM" id="Phobius"/>
    </source>
</evidence>
<evidence type="ECO:0000256" key="2">
    <source>
        <dbReference type="ARBA" id="ARBA00022729"/>
    </source>
</evidence>
<dbReference type="GO" id="GO:0001817">
    <property type="term" value="P:regulation of cytokine production"/>
    <property type="evidence" value="ECO:0007669"/>
    <property type="project" value="TreeGrafter"/>
</dbReference>
<sequence>MFAFTLTLWTVTVHVFTAARAAGTGQPHVIGSLMPIVAAPGDDVILPCHLEPFMNVEALTVEWSKPDLKPDPLDRLSRVEYVHLYRDRREVPDMKIQSYVKRTALFTDRLKHGNISLKILNVTVEDEGRYKCFIPKLNSPFKDSIVQLVVDPNLKETTTTETTLHPRTLQPPEPKNETDLTGGRSHLALLLVAVFCVVLVLGGGVGGYLFHKRKHHQKNLLKYDAVSDKSQAI</sequence>
<dbReference type="GO" id="GO:0005102">
    <property type="term" value="F:signaling receptor binding"/>
    <property type="evidence" value="ECO:0007669"/>
    <property type="project" value="TreeGrafter"/>
</dbReference>
<dbReference type="PANTHER" id="PTHR24100:SF151">
    <property type="entry name" value="ICOS LIGAND"/>
    <property type="match status" value="1"/>
</dbReference>
<evidence type="ECO:0000313" key="11">
    <source>
        <dbReference type="EMBL" id="KAE8279457.1"/>
    </source>
</evidence>
<feature type="signal peptide" evidence="9">
    <location>
        <begin position="1"/>
        <end position="21"/>
    </location>
</feature>
<dbReference type="GO" id="GO:0050852">
    <property type="term" value="P:T cell receptor signaling pathway"/>
    <property type="evidence" value="ECO:0007669"/>
    <property type="project" value="TreeGrafter"/>
</dbReference>
<dbReference type="GO" id="GO:0009897">
    <property type="term" value="C:external side of plasma membrane"/>
    <property type="evidence" value="ECO:0007669"/>
    <property type="project" value="TreeGrafter"/>
</dbReference>
<feature type="domain" description="Ig-like" evidence="10">
    <location>
        <begin position="27"/>
        <end position="132"/>
    </location>
</feature>
<evidence type="ECO:0000256" key="7">
    <source>
        <dbReference type="SAM" id="MobiDB-lite"/>
    </source>
</evidence>
<comment type="caution">
    <text evidence="11">The sequence shown here is derived from an EMBL/GenBank/DDBJ whole genome shotgun (WGS) entry which is preliminary data.</text>
</comment>
<dbReference type="EMBL" id="REGW02000023">
    <property type="protein sequence ID" value="KAE8279457.1"/>
    <property type="molecule type" value="Genomic_DNA"/>
</dbReference>
<dbReference type="InterPro" id="IPR050504">
    <property type="entry name" value="IgSF_BTN/MOG"/>
</dbReference>
<dbReference type="FunFam" id="2.60.40.10:FF:000142">
    <property type="entry name" value="V-set domain-containing T-cell activation inhibitor 1"/>
    <property type="match status" value="1"/>
</dbReference>
<evidence type="ECO:0000256" key="3">
    <source>
        <dbReference type="ARBA" id="ARBA00023136"/>
    </source>
</evidence>
<dbReference type="InterPro" id="IPR036179">
    <property type="entry name" value="Ig-like_dom_sf"/>
</dbReference>
<keyword evidence="6" id="KW-0393">Immunoglobulin domain</keyword>
<evidence type="ECO:0000259" key="10">
    <source>
        <dbReference type="PROSITE" id="PS50835"/>
    </source>
</evidence>
<dbReference type="AlphaFoldDB" id="A0A6G0HK76"/>
<dbReference type="GO" id="GO:0050863">
    <property type="term" value="P:regulation of T cell activation"/>
    <property type="evidence" value="ECO:0007669"/>
    <property type="project" value="UniProtKB-ARBA"/>
</dbReference>
<reference evidence="11 12" key="1">
    <citation type="submission" date="2019-07" db="EMBL/GenBank/DDBJ databases">
        <title>Chromosome genome assembly for large yellow croaker.</title>
        <authorList>
            <person name="Xiao S."/>
        </authorList>
    </citation>
    <scope>NUCLEOTIDE SEQUENCE [LARGE SCALE GENOMIC DNA]</scope>
    <source>
        <strain evidence="11">JMULYC20181020</strain>
        <tissue evidence="11">Muscle</tissue>
    </source>
</reference>
<evidence type="ECO:0000256" key="4">
    <source>
        <dbReference type="ARBA" id="ARBA00023157"/>
    </source>
</evidence>
<evidence type="ECO:0000256" key="5">
    <source>
        <dbReference type="ARBA" id="ARBA00023180"/>
    </source>
</evidence>
<dbReference type="SMART" id="SM00409">
    <property type="entry name" value="IG"/>
    <property type="match status" value="1"/>
</dbReference>
<protein>
    <submittedName>
        <fullName evidence="11">Selection and upkeep of intraepithelial T-cells protein 1</fullName>
    </submittedName>
</protein>
<dbReference type="InterPro" id="IPR013106">
    <property type="entry name" value="Ig_V-set"/>
</dbReference>
<evidence type="ECO:0000313" key="12">
    <source>
        <dbReference type="Proteomes" id="UP000424527"/>
    </source>
</evidence>
<feature type="region of interest" description="Disordered" evidence="7">
    <location>
        <begin position="157"/>
        <end position="180"/>
    </location>
</feature>
<keyword evidence="12" id="KW-1185">Reference proteome</keyword>
<evidence type="ECO:0000256" key="9">
    <source>
        <dbReference type="SAM" id="SignalP"/>
    </source>
</evidence>
<keyword evidence="8" id="KW-0812">Transmembrane</keyword>
<name>A0A6G0HK76_LARCR</name>
<dbReference type="Pfam" id="PF07686">
    <property type="entry name" value="V-set"/>
    <property type="match status" value="1"/>
</dbReference>
<keyword evidence="2 9" id="KW-0732">Signal</keyword>
<dbReference type="InterPro" id="IPR013783">
    <property type="entry name" value="Ig-like_fold"/>
</dbReference>
<dbReference type="SUPFAM" id="SSF48726">
    <property type="entry name" value="Immunoglobulin"/>
    <property type="match status" value="1"/>
</dbReference>
<evidence type="ECO:0000256" key="1">
    <source>
        <dbReference type="ARBA" id="ARBA00004370"/>
    </source>
</evidence>
<comment type="subcellular location">
    <subcellularLocation>
        <location evidence="1">Membrane</location>
    </subcellularLocation>
</comment>
<dbReference type="PROSITE" id="PS50835">
    <property type="entry name" value="IG_LIKE"/>
    <property type="match status" value="1"/>
</dbReference>